<protein>
    <submittedName>
        <fullName evidence="5">Nuclear protein Es2-domain-containing protein</fullName>
    </submittedName>
</protein>
<evidence type="ECO:0000256" key="2">
    <source>
        <dbReference type="ARBA" id="ARBA00009072"/>
    </source>
</evidence>
<reference evidence="5 6" key="1">
    <citation type="submission" date="2016-07" db="EMBL/GenBank/DDBJ databases">
        <title>Pervasive Adenine N6-methylation of Active Genes in Fungi.</title>
        <authorList>
            <consortium name="DOE Joint Genome Institute"/>
            <person name="Mondo S.J."/>
            <person name="Dannebaum R.O."/>
            <person name="Kuo R.C."/>
            <person name="Labutti K."/>
            <person name="Haridas S."/>
            <person name="Kuo A."/>
            <person name="Salamov A."/>
            <person name="Ahrendt S.R."/>
            <person name="Lipzen A."/>
            <person name="Sullivan W."/>
            <person name="Andreopoulos W.B."/>
            <person name="Clum A."/>
            <person name="Lindquist E."/>
            <person name="Daum C."/>
            <person name="Ramamoorthy G.K."/>
            <person name="Gryganskyi A."/>
            <person name="Culley D."/>
            <person name="Magnuson J.K."/>
            <person name="James T.Y."/>
            <person name="O'Malley M.A."/>
            <person name="Stajich J.E."/>
            <person name="Spatafora J.W."/>
            <person name="Visel A."/>
            <person name="Grigoriev I.V."/>
        </authorList>
    </citation>
    <scope>NUCLEOTIDE SEQUENCE [LARGE SCALE GENOMIC DNA]</scope>
    <source>
        <strain evidence="5 6">NRRL 1336</strain>
    </source>
</reference>
<gene>
    <name evidence="5" type="ORF">BCR42DRAFT_406869</name>
</gene>
<dbReference type="Proteomes" id="UP000193560">
    <property type="component" value="Unassembled WGS sequence"/>
</dbReference>
<dbReference type="AlphaFoldDB" id="A0A1X2IRK0"/>
<dbReference type="GO" id="GO:0071013">
    <property type="term" value="C:catalytic step 2 spliceosome"/>
    <property type="evidence" value="ECO:0007669"/>
    <property type="project" value="TreeGrafter"/>
</dbReference>
<evidence type="ECO:0000313" key="6">
    <source>
        <dbReference type="Proteomes" id="UP000193560"/>
    </source>
</evidence>
<feature type="region of interest" description="Disordered" evidence="4">
    <location>
        <begin position="340"/>
        <end position="382"/>
    </location>
</feature>
<dbReference type="OrthoDB" id="19679at2759"/>
<proteinExistence type="inferred from homology"/>
<dbReference type="Pfam" id="PF09751">
    <property type="entry name" value="Es2"/>
    <property type="match status" value="3"/>
</dbReference>
<dbReference type="PANTHER" id="PTHR12940:SF0">
    <property type="entry name" value="SPLICING FACTOR ESS-2 HOMOLOG"/>
    <property type="match status" value="1"/>
</dbReference>
<evidence type="ECO:0000313" key="5">
    <source>
        <dbReference type="EMBL" id="ORZ21125.1"/>
    </source>
</evidence>
<name>A0A1X2IRK0_9FUNG</name>
<dbReference type="PANTHER" id="PTHR12940">
    <property type="entry name" value="ES-2 PROTEIN - RELATED"/>
    <property type="match status" value="1"/>
</dbReference>
<feature type="region of interest" description="Disordered" evidence="4">
    <location>
        <begin position="260"/>
        <end position="279"/>
    </location>
</feature>
<keyword evidence="6" id="KW-1185">Reference proteome</keyword>
<dbReference type="EMBL" id="MCGE01000005">
    <property type="protein sequence ID" value="ORZ21125.1"/>
    <property type="molecule type" value="Genomic_DNA"/>
</dbReference>
<dbReference type="InterPro" id="IPR019148">
    <property type="entry name" value="Nuclear_protein_DGCR14_ESS-2"/>
</dbReference>
<evidence type="ECO:0000256" key="1">
    <source>
        <dbReference type="ARBA" id="ARBA00004123"/>
    </source>
</evidence>
<sequence length="382" mass="42676">MTTPVILDEDTYTEAISFIIERDFFPQLAKMKAESSYHEAHINGDFEQLQQARQLLSKLNNPQSDKNQAIHIQNYYYPEKPDLQQRINLNLTLDQFQTVYTSEDNASFTDLLEKANNKRKSHYRWFYDKQAQQLCIEDDKTTQKRIGNKGSGGNLLMYYPEGPSQSIIDESKQRGAPKSIIYANTMLNPIPATTTAATATATVQHSSIDSSTWEELCQGKSTPSFRGYGLVEATPTIRPSSMDSPLMTWGSIEGTPIQIAGSETPSGPRFSLPRESSRDKLGMKLSEKASRAYRKRTNEKNQNVKGTPRIGSGLMSPAAQYLMRRSNTPYTKGIDVALRSSYGGSPKRLSTQTPRFGKTPTPLFRAGASSKMSPFKTPVKSP</sequence>
<comment type="similarity">
    <text evidence="2">Belongs to the ESS2 family.</text>
</comment>
<accession>A0A1X2IRK0</accession>
<feature type="region of interest" description="Disordered" evidence="4">
    <location>
        <begin position="292"/>
        <end position="312"/>
    </location>
</feature>
<dbReference type="STRING" id="90262.A0A1X2IRK0"/>
<comment type="caution">
    <text evidence="5">The sequence shown here is derived from an EMBL/GenBank/DDBJ whole genome shotgun (WGS) entry which is preliminary data.</text>
</comment>
<keyword evidence="3" id="KW-0539">Nucleus</keyword>
<comment type="subcellular location">
    <subcellularLocation>
        <location evidence="1">Nucleus</location>
    </subcellularLocation>
</comment>
<organism evidence="5 6">
    <name type="scientific">Absidia repens</name>
    <dbReference type="NCBI Taxonomy" id="90262"/>
    <lineage>
        <taxon>Eukaryota</taxon>
        <taxon>Fungi</taxon>
        <taxon>Fungi incertae sedis</taxon>
        <taxon>Mucoromycota</taxon>
        <taxon>Mucoromycotina</taxon>
        <taxon>Mucoromycetes</taxon>
        <taxon>Mucorales</taxon>
        <taxon>Cunninghamellaceae</taxon>
        <taxon>Absidia</taxon>
    </lineage>
</organism>
<evidence type="ECO:0000256" key="4">
    <source>
        <dbReference type="SAM" id="MobiDB-lite"/>
    </source>
</evidence>
<evidence type="ECO:0000256" key="3">
    <source>
        <dbReference type="ARBA" id="ARBA00023242"/>
    </source>
</evidence>